<protein>
    <recommendedName>
        <fullName evidence="4">Globin family profile domain-containing protein</fullName>
    </recommendedName>
</protein>
<organism evidence="2 3">
    <name type="scientific">Protopolystoma xenopodis</name>
    <dbReference type="NCBI Taxonomy" id="117903"/>
    <lineage>
        <taxon>Eukaryota</taxon>
        <taxon>Metazoa</taxon>
        <taxon>Spiralia</taxon>
        <taxon>Lophotrochozoa</taxon>
        <taxon>Platyhelminthes</taxon>
        <taxon>Monogenea</taxon>
        <taxon>Polyopisthocotylea</taxon>
        <taxon>Polystomatidea</taxon>
        <taxon>Polystomatidae</taxon>
        <taxon>Protopolystoma</taxon>
    </lineage>
</organism>
<evidence type="ECO:0008006" key="4">
    <source>
        <dbReference type="Google" id="ProtNLM"/>
    </source>
</evidence>
<dbReference type="Proteomes" id="UP000784294">
    <property type="component" value="Unassembled WGS sequence"/>
</dbReference>
<accession>A0A3S5BUW4</accession>
<feature type="compositionally biased region" description="Polar residues" evidence="1">
    <location>
        <begin position="125"/>
        <end position="140"/>
    </location>
</feature>
<sequence>MSVTYVGAQCLEAILPILREKDMWSPELETTWKTALQYLNSRIQAGMAQSRVSVPSKRTDDRTAAIESGNNSSSVVTISIPLEMVEKNSSPSGVTPERPITKLGSAENKPEESNAIVMSEASLPNERSQQEPSATARRTL</sequence>
<evidence type="ECO:0000313" key="2">
    <source>
        <dbReference type="EMBL" id="VEL41135.1"/>
    </source>
</evidence>
<gene>
    <name evidence="2" type="ORF">PXEA_LOCUS34575</name>
</gene>
<feature type="region of interest" description="Disordered" evidence="1">
    <location>
        <begin position="85"/>
        <end position="140"/>
    </location>
</feature>
<feature type="region of interest" description="Disordered" evidence="1">
    <location>
        <begin position="50"/>
        <end position="71"/>
    </location>
</feature>
<dbReference type="AlphaFoldDB" id="A0A3S5BUW4"/>
<evidence type="ECO:0000256" key="1">
    <source>
        <dbReference type="SAM" id="MobiDB-lite"/>
    </source>
</evidence>
<name>A0A3S5BUW4_9PLAT</name>
<dbReference type="EMBL" id="CAAALY010268016">
    <property type="protein sequence ID" value="VEL41135.1"/>
    <property type="molecule type" value="Genomic_DNA"/>
</dbReference>
<evidence type="ECO:0000313" key="3">
    <source>
        <dbReference type="Proteomes" id="UP000784294"/>
    </source>
</evidence>
<comment type="caution">
    <text evidence="2">The sequence shown here is derived from an EMBL/GenBank/DDBJ whole genome shotgun (WGS) entry which is preliminary data.</text>
</comment>
<dbReference type="OrthoDB" id="436496at2759"/>
<keyword evidence="3" id="KW-1185">Reference proteome</keyword>
<proteinExistence type="predicted"/>
<reference evidence="2" key="1">
    <citation type="submission" date="2018-11" db="EMBL/GenBank/DDBJ databases">
        <authorList>
            <consortium name="Pathogen Informatics"/>
        </authorList>
    </citation>
    <scope>NUCLEOTIDE SEQUENCE</scope>
</reference>